<evidence type="ECO:0000256" key="2">
    <source>
        <dbReference type="ARBA" id="ARBA00022448"/>
    </source>
</evidence>
<dbReference type="PROSITE" id="PS50893">
    <property type="entry name" value="ABC_TRANSPORTER_2"/>
    <property type="match status" value="1"/>
</dbReference>
<keyword evidence="7" id="KW-1185">Reference proteome</keyword>
<sequence>MTETTMTGGRLRIEARNLTKRFGDITAVDDLGFTVEPGRITGFLGPNGAGKTTTMRMMIGHITPTSGSVTIGGKRYHELADPSATVGAVFDAASFHPDHSARDHLRVYAAMGGHPDGRVDELLSLMDLTGAARRRTRGFSTGMRQRLNLATALLGDPRVLLLDEPSNGLDPAGTAWLRSFLRHLAGEGRTVLISSHVLGEIQQVADDVVVIRQGRMVAAAPLAELSGTAPAVLVHSPDAEAVARMLVQQPFAGYETRVERIGPEQLRVWGPDPASLADLAAAHRLRIHGLTPEEPDLERLFLDLTGSMR</sequence>
<comment type="caution">
    <text evidence="6">The sequence shown here is derived from an EMBL/GenBank/DDBJ whole genome shotgun (WGS) entry which is preliminary data.</text>
</comment>
<dbReference type="Pfam" id="PF00005">
    <property type="entry name" value="ABC_tran"/>
    <property type="match status" value="1"/>
</dbReference>
<keyword evidence="2" id="KW-0813">Transport</keyword>
<organism evidence="6 7">
    <name type="scientific">Actinocorallia libanotica</name>
    <dbReference type="NCBI Taxonomy" id="46162"/>
    <lineage>
        <taxon>Bacteria</taxon>
        <taxon>Bacillati</taxon>
        <taxon>Actinomycetota</taxon>
        <taxon>Actinomycetes</taxon>
        <taxon>Streptosporangiales</taxon>
        <taxon>Thermomonosporaceae</taxon>
        <taxon>Actinocorallia</taxon>
    </lineage>
</organism>
<proteinExistence type="inferred from homology"/>
<accession>A0ABP4B3G5</accession>
<dbReference type="Gene3D" id="3.40.50.300">
    <property type="entry name" value="P-loop containing nucleotide triphosphate hydrolases"/>
    <property type="match status" value="1"/>
</dbReference>
<dbReference type="RefSeq" id="WP_344238293.1">
    <property type="nucleotide sequence ID" value="NZ_BAAAHH010000004.1"/>
</dbReference>
<dbReference type="SUPFAM" id="SSF52540">
    <property type="entry name" value="P-loop containing nucleoside triphosphate hydrolases"/>
    <property type="match status" value="1"/>
</dbReference>
<reference evidence="7" key="1">
    <citation type="journal article" date="2019" name="Int. J. Syst. Evol. Microbiol.">
        <title>The Global Catalogue of Microorganisms (GCM) 10K type strain sequencing project: providing services to taxonomists for standard genome sequencing and annotation.</title>
        <authorList>
            <consortium name="The Broad Institute Genomics Platform"/>
            <consortium name="The Broad Institute Genome Sequencing Center for Infectious Disease"/>
            <person name="Wu L."/>
            <person name="Ma J."/>
        </authorList>
    </citation>
    <scope>NUCLEOTIDE SEQUENCE [LARGE SCALE GENOMIC DNA]</scope>
    <source>
        <strain evidence="7">JCM 10696</strain>
    </source>
</reference>
<dbReference type="InterPro" id="IPR003593">
    <property type="entry name" value="AAA+_ATPase"/>
</dbReference>
<keyword evidence="3" id="KW-0547">Nucleotide-binding</keyword>
<evidence type="ECO:0000259" key="5">
    <source>
        <dbReference type="PROSITE" id="PS50893"/>
    </source>
</evidence>
<evidence type="ECO:0000256" key="1">
    <source>
        <dbReference type="ARBA" id="ARBA00005417"/>
    </source>
</evidence>
<evidence type="ECO:0000313" key="6">
    <source>
        <dbReference type="EMBL" id="GAA0943610.1"/>
    </source>
</evidence>
<protein>
    <submittedName>
        <fullName evidence="6">ABC transporter ATP-binding protein</fullName>
    </submittedName>
</protein>
<dbReference type="EMBL" id="BAAAHH010000004">
    <property type="protein sequence ID" value="GAA0943610.1"/>
    <property type="molecule type" value="Genomic_DNA"/>
</dbReference>
<gene>
    <name evidence="6" type="ORF">GCM10009550_15720</name>
</gene>
<name>A0ABP4B3G5_9ACTN</name>
<comment type="similarity">
    <text evidence="1">Belongs to the ABC transporter superfamily.</text>
</comment>
<evidence type="ECO:0000256" key="3">
    <source>
        <dbReference type="ARBA" id="ARBA00022741"/>
    </source>
</evidence>
<feature type="domain" description="ABC transporter" evidence="5">
    <location>
        <begin position="13"/>
        <end position="238"/>
    </location>
</feature>
<keyword evidence="4 6" id="KW-0067">ATP-binding</keyword>
<dbReference type="PANTHER" id="PTHR43335">
    <property type="entry name" value="ABC TRANSPORTER, ATP-BINDING PROTEIN"/>
    <property type="match status" value="1"/>
</dbReference>
<evidence type="ECO:0000313" key="7">
    <source>
        <dbReference type="Proteomes" id="UP001500665"/>
    </source>
</evidence>
<dbReference type="PANTHER" id="PTHR43335:SF4">
    <property type="entry name" value="ABC TRANSPORTER, ATP-BINDING PROTEIN"/>
    <property type="match status" value="1"/>
</dbReference>
<evidence type="ECO:0000256" key="4">
    <source>
        <dbReference type="ARBA" id="ARBA00022840"/>
    </source>
</evidence>
<dbReference type="GO" id="GO:0005524">
    <property type="term" value="F:ATP binding"/>
    <property type="evidence" value="ECO:0007669"/>
    <property type="project" value="UniProtKB-KW"/>
</dbReference>
<dbReference type="InterPro" id="IPR027417">
    <property type="entry name" value="P-loop_NTPase"/>
</dbReference>
<dbReference type="InterPro" id="IPR003439">
    <property type="entry name" value="ABC_transporter-like_ATP-bd"/>
</dbReference>
<dbReference type="Proteomes" id="UP001500665">
    <property type="component" value="Unassembled WGS sequence"/>
</dbReference>
<dbReference type="SMART" id="SM00382">
    <property type="entry name" value="AAA"/>
    <property type="match status" value="1"/>
</dbReference>